<accession>A0A645DGN9</accession>
<gene>
    <name evidence="1" type="ORF">SDC9_135744</name>
</gene>
<name>A0A645DGN9_9ZZZZ</name>
<proteinExistence type="predicted"/>
<reference evidence="1" key="1">
    <citation type="submission" date="2019-08" db="EMBL/GenBank/DDBJ databases">
        <authorList>
            <person name="Kucharzyk K."/>
            <person name="Murdoch R.W."/>
            <person name="Higgins S."/>
            <person name="Loffler F."/>
        </authorList>
    </citation>
    <scope>NUCLEOTIDE SEQUENCE</scope>
</reference>
<sequence length="94" mass="10653">MFRASRPVRDLLAKERSGQITFRDSTTIYLASAQSPNARASISIQDLMLDEEALYRQITGRVFRRWSFWNVRAVIPTRARCCGSQSPLAEMSAA</sequence>
<comment type="caution">
    <text evidence="1">The sequence shown here is derived from an EMBL/GenBank/DDBJ whole genome shotgun (WGS) entry which is preliminary data.</text>
</comment>
<organism evidence="1">
    <name type="scientific">bioreactor metagenome</name>
    <dbReference type="NCBI Taxonomy" id="1076179"/>
    <lineage>
        <taxon>unclassified sequences</taxon>
        <taxon>metagenomes</taxon>
        <taxon>ecological metagenomes</taxon>
    </lineage>
</organism>
<evidence type="ECO:0000313" key="1">
    <source>
        <dbReference type="EMBL" id="MPM88640.1"/>
    </source>
</evidence>
<protein>
    <submittedName>
        <fullName evidence="1">Uncharacterized protein</fullName>
    </submittedName>
</protein>
<dbReference type="EMBL" id="VSSQ01036227">
    <property type="protein sequence ID" value="MPM88640.1"/>
    <property type="molecule type" value="Genomic_DNA"/>
</dbReference>
<dbReference type="AlphaFoldDB" id="A0A645DGN9"/>